<dbReference type="InterPro" id="IPR036640">
    <property type="entry name" value="ABC1_TM_sf"/>
</dbReference>
<organism evidence="13 14">
    <name type="scientific">Penicillium cf. griseofulvum</name>
    <dbReference type="NCBI Taxonomy" id="2972120"/>
    <lineage>
        <taxon>Eukaryota</taxon>
        <taxon>Fungi</taxon>
        <taxon>Dikarya</taxon>
        <taxon>Ascomycota</taxon>
        <taxon>Pezizomycotina</taxon>
        <taxon>Eurotiomycetes</taxon>
        <taxon>Eurotiomycetidae</taxon>
        <taxon>Eurotiales</taxon>
        <taxon>Aspergillaceae</taxon>
        <taxon>Penicillium</taxon>
    </lineage>
</organism>
<evidence type="ECO:0000256" key="1">
    <source>
        <dbReference type="ARBA" id="ARBA00004651"/>
    </source>
</evidence>
<dbReference type="FunFam" id="1.20.1560.10:FF:000066">
    <property type="entry name" value="ABC multidrug transporter (Eurofung)"/>
    <property type="match status" value="1"/>
</dbReference>
<dbReference type="OrthoDB" id="6500128at2759"/>
<feature type="transmembrane region" description="Helical" evidence="10">
    <location>
        <begin position="1168"/>
        <end position="1186"/>
    </location>
</feature>
<dbReference type="InterPro" id="IPR044726">
    <property type="entry name" value="ABCC_6TM_D2"/>
</dbReference>
<evidence type="ECO:0000313" key="13">
    <source>
        <dbReference type="EMBL" id="KAJ5200650.1"/>
    </source>
</evidence>
<feature type="transmembrane region" description="Helical" evidence="10">
    <location>
        <begin position="920"/>
        <end position="940"/>
    </location>
</feature>
<dbReference type="GO" id="GO:0005524">
    <property type="term" value="F:ATP binding"/>
    <property type="evidence" value="ECO:0007669"/>
    <property type="project" value="UniProtKB-KW"/>
</dbReference>
<evidence type="ECO:0000256" key="4">
    <source>
        <dbReference type="ARBA" id="ARBA00022475"/>
    </source>
</evidence>
<evidence type="ECO:0000256" key="9">
    <source>
        <dbReference type="ARBA" id="ARBA00023136"/>
    </source>
</evidence>
<keyword evidence="3" id="KW-0813">Transport</keyword>
<dbReference type="InterPro" id="IPR003439">
    <property type="entry name" value="ABC_transporter-like_ATP-bd"/>
</dbReference>
<dbReference type="CDD" id="cd18579">
    <property type="entry name" value="ABC_6TM_ABCC_D1"/>
    <property type="match status" value="1"/>
</dbReference>
<feature type="transmembrane region" description="Helical" evidence="10">
    <location>
        <begin position="129"/>
        <end position="150"/>
    </location>
</feature>
<dbReference type="Pfam" id="PF00664">
    <property type="entry name" value="ABC_membrane"/>
    <property type="match status" value="2"/>
</dbReference>
<dbReference type="InterPro" id="IPR056227">
    <property type="entry name" value="TMD0_ABC"/>
</dbReference>
<feature type="transmembrane region" description="Helical" evidence="10">
    <location>
        <begin position="96"/>
        <end position="117"/>
    </location>
</feature>
<dbReference type="GO" id="GO:0005886">
    <property type="term" value="C:plasma membrane"/>
    <property type="evidence" value="ECO:0007669"/>
    <property type="project" value="UniProtKB-SubCell"/>
</dbReference>
<keyword evidence="14" id="KW-1185">Reference proteome</keyword>
<accession>A0A9W9MFG1</accession>
<feature type="transmembrane region" description="Helical" evidence="10">
    <location>
        <begin position="62"/>
        <end position="84"/>
    </location>
</feature>
<dbReference type="Gene3D" id="3.40.50.300">
    <property type="entry name" value="P-loop containing nucleotide triphosphate hydrolases"/>
    <property type="match status" value="2"/>
</dbReference>
<sequence length="1466" mass="161208">MACNGADVVFGPRVSTACRTFDFTLYFEDIFFAVVPAAVVLLLCPVELWLLRNEPRRVQRSALLGCKLGVLGAIFACQLAFIIIRQLRSPDIHTDVSLAADIVELVAVIIATMLSYFHHCRSIRPSTLLVLFLSARSLLGVARIRTLWLIPTANNAAIPFTVGFVFTLLSMVIESTGKENSLIANTVKPATPEPFSGFWKRVSFAWLAGTFSQGYMKVLSVHDLPELDPKLNSQIVAQKLQYSWKQVVNKSRKYALLRSCFHAYLSPFLSGVLPRLLMSGFTFCQPFLINATVSWVENPEASMNSGKGLIGAYALVYVGLAISTALYGYYTFRATIRLRGGLISLIHRQTVNAKAVDLGETTAITLMGTDVERIARGFREVHELWGCPIDIGIAVYLLERQVGVACLVPGVIAIAFILATFKLSTISNRLQRRWIEKVEQRLRLTSYALQNIKAVKMLGLSEKVFSIIQRLRSAEIATSAVFRKLLVGVIVLSNSPVDLAPMATFVVYIIIALVRHDNSILAAQAFTSLSLISLMTTPMLTFIQAVPAVIQCLGCLDRIQEYASVRGLHDDDESHNKATTEIKDSSISLKPIPKSVVTEKDLVKYSNYSVGWKKMAPPVLREMQLNIQHGSITIIVGPIGSGKSTLLESILGETVGMGGGVERSISLVGYCAQTPWLQSDNIRNNIIGASIIDMDWYATVVSACGLDNDLAQLPQGDQTPVGNNGLTISGGQKQRIALARSLYSRCKVLLLDDVFSGIDATTTEFLTCNLMGPQGLFRQLQLTVVLATHSGFLLPYADNILVLTGGRIVDTGSLNSLQSSNTYIQGLKTTLTSPLITKEINGTPPSLQISDEQTKNEDLDDAELLDHVSSTDHTRQTGDFSVYAYYASASGRMVVIISLGLILCWSFCHEFPSKSQLPNYGELRCLIAFAAIWLDMWTAANAQNPNPRVGMYIGVYITLGIAGLIFMVAACWLIFVHVVSKSAIRLHDDLATSTMRAPFQFFHRVDIGSITNRFSQDMDLIDMSLPLEALNFLAAGCTCIVKVVILAAFAKYLGIAIPFLAILVYMTQKFYLRTSRQLRHLDIEAKAPLYAHFLELVSGAATVRAFRWHGAFNAKLISLLNLSQRPVYMLYCIQQCLGFFLDLLVAMLAVILVATVVFLRDKFNPGDVGVALTMVMTFNTSLMQLIKFWTMMETSIGAVARVKSYVATTKPEEFVTFQQVQLPTLWPADGSIRISDFTAAYSTLSPPVLKSISMTVQPGEKIAICGSSGSGKSTLILALLRMVEIQEGSMTIDGVDLSKCSQSELRTRINVVTQDPFLVAGSVRFNIDPFEMIPDGEIIAALRRLGLYDSIDQGGGLEMEMNADSWSLGQRQLLCLARAMVRGGKVLILDEATSSVDHKTEEMMQEVLETEFSSHTVLSVLHRLRYIHSYDRVAVLDGGVLVEFDTPAALLSRDSRFAALYHSGSH</sequence>
<dbReference type="InterPro" id="IPR017871">
    <property type="entry name" value="ABC_transporter-like_CS"/>
</dbReference>
<dbReference type="GO" id="GO:0140359">
    <property type="term" value="F:ABC-type transporter activity"/>
    <property type="evidence" value="ECO:0007669"/>
    <property type="project" value="InterPro"/>
</dbReference>
<feature type="transmembrane region" description="Helical" evidence="10">
    <location>
        <begin position="1029"/>
        <end position="1049"/>
    </location>
</feature>
<comment type="caution">
    <text evidence="13">The sequence shown here is derived from an EMBL/GenBank/DDBJ whole genome shotgun (WGS) entry which is preliminary data.</text>
</comment>
<dbReference type="PROSITE" id="PS50893">
    <property type="entry name" value="ABC_TRANSPORTER_2"/>
    <property type="match status" value="2"/>
</dbReference>
<evidence type="ECO:0000256" key="10">
    <source>
        <dbReference type="SAM" id="Phobius"/>
    </source>
</evidence>
<protein>
    <submittedName>
        <fullName evidence="13">ABC transporter integral membrane type 1</fullName>
    </submittedName>
</protein>
<dbReference type="FunFam" id="1.20.1560.10:FF:000055">
    <property type="entry name" value="ABC multidrug transporter (Eurofung)"/>
    <property type="match status" value="1"/>
</dbReference>
<evidence type="ECO:0000256" key="3">
    <source>
        <dbReference type="ARBA" id="ARBA00022448"/>
    </source>
</evidence>
<reference evidence="13" key="2">
    <citation type="journal article" date="2023" name="IMA Fungus">
        <title>Comparative genomic study of the Penicillium genus elucidates a diverse pangenome and 15 lateral gene transfer events.</title>
        <authorList>
            <person name="Petersen C."/>
            <person name="Sorensen T."/>
            <person name="Nielsen M.R."/>
            <person name="Sondergaard T.E."/>
            <person name="Sorensen J.L."/>
            <person name="Fitzpatrick D.A."/>
            <person name="Frisvad J.C."/>
            <person name="Nielsen K.L."/>
        </authorList>
    </citation>
    <scope>NUCLEOTIDE SEQUENCE</scope>
    <source>
        <strain evidence="13">IBT 16849</strain>
    </source>
</reference>
<gene>
    <name evidence="13" type="ORF">N7472_005854</name>
</gene>
<dbReference type="Proteomes" id="UP001150879">
    <property type="component" value="Unassembled WGS sequence"/>
</dbReference>
<reference evidence="13" key="1">
    <citation type="submission" date="2022-11" db="EMBL/GenBank/DDBJ databases">
        <authorList>
            <person name="Petersen C."/>
        </authorList>
    </citation>
    <scope>NUCLEOTIDE SEQUENCE</scope>
    <source>
        <strain evidence="13">IBT 16849</strain>
    </source>
</reference>
<name>A0A9W9MFG1_9EURO</name>
<keyword evidence="6" id="KW-0547">Nucleotide-binding</keyword>
<dbReference type="Pfam" id="PF24357">
    <property type="entry name" value="TMD0_ABC"/>
    <property type="match status" value="1"/>
</dbReference>
<feature type="transmembrane region" description="Helical" evidence="10">
    <location>
        <begin position="1128"/>
        <end position="1156"/>
    </location>
</feature>
<comment type="similarity">
    <text evidence="2">Belongs to the ABC transporter superfamily. ABCC family. Conjugate transporter (TC 3.A.1.208) subfamily.</text>
</comment>
<dbReference type="Gene3D" id="1.20.1560.10">
    <property type="entry name" value="ABC transporter type 1, transmembrane domain"/>
    <property type="match status" value="2"/>
</dbReference>
<evidence type="ECO:0000256" key="2">
    <source>
        <dbReference type="ARBA" id="ARBA00009726"/>
    </source>
</evidence>
<feature type="domain" description="ABC transporter" evidence="11">
    <location>
        <begin position="597"/>
        <end position="830"/>
    </location>
</feature>
<dbReference type="SMART" id="SM00382">
    <property type="entry name" value="AAA"/>
    <property type="match status" value="2"/>
</dbReference>
<evidence type="ECO:0000259" key="11">
    <source>
        <dbReference type="PROSITE" id="PS50893"/>
    </source>
</evidence>
<feature type="transmembrane region" description="Helical" evidence="10">
    <location>
        <begin position="883"/>
        <end position="908"/>
    </location>
</feature>
<evidence type="ECO:0000256" key="5">
    <source>
        <dbReference type="ARBA" id="ARBA00022692"/>
    </source>
</evidence>
<feature type="domain" description="ABC transmembrane type-1" evidence="12">
    <location>
        <begin position="276"/>
        <end position="551"/>
    </location>
</feature>
<keyword evidence="4" id="KW-1003">Cell membrane</keyword>
<evidence type="ECO:0000313" key="14">
    <source>
        <dbReference type="Proteomes" id="UP001150879"/>
    </source>
</evidence>
<dbReference type="InterPro" id="IPR027417">
    <property type="entry name" value="P-loop_NTPase"/>
</dbReference>
<feature type="transmembrane region" description="Helical" evidence="10">
    <location>
        <begin position="30"/>
        <end position="50"/>
    </location>
</feature>
<dbReference type="InterPro" id="IPR011527">
    <property type="entry name" value="ABC1_TM_dom"/>
</dbReference>
<dbReference type="SUPFAM" id="SSF90123">
    <property type="entry name" value="ABC transporter transmembrane region"/>
    <property type="match status" value="2"/>
</dbReference>
<feature type="transmembrane region" description="Helical" evidence="10">
    <location>
        <begin position="156"/>
        <end position="173"/>
    </location>
</feature>
<feature type="domain" description="ABC transporter" evidence="11">
    <location>
        <begin position="1232"/>
        <end position="1463"/>
    </location>
</feature>
<evidence type="ECO:0000259" key="12">
    <source>
        <dbReference type="PROSITE" id="PS50929"/>
    </source>
</evidence>
<dbReference type="InterPro" id="IPR003593">
    <property type="entry name" value="AAA+_ATPase"/>
</dbReference>
<evidence type="ECO:0000256" key="6">
    <source>
        <dbReference type="ARBA" id="ARBA00022741"/>
    </source>
</evidence>
<dbReference type="PANTHER" id="PTHR24223:SF404">
    <property type="entry name" value="ABC MULTIDRUG TRANSPORTER (EUROFUNG)-RELATED"/>
    <property type="match status" value="1"/>
</dbReference>
<keyword evidence="7" id="KW-0067">ATP-binding</keyword>
<feature type="transmembrane region" description="Helical" evidence="10">
    <location>
        <begin position="952"/>
        <end position="975"/>
    </location>
</feature>
<comment type="subcellular location">
    <subcellularLocation>
        <location evidence="1">Cell membrane</location>
        <topology evidence="1">Multi-pass membrane protein</topology>
    </subcellularLocation>
</comment>
<dbReference type="PANTHER" id="PTHR24223">
    <property type="entry name" value="ATP-BINDING CASSETTE SUB-FAMILY C"/>
    <property type="match status" value="1"/>
</dbReference>
<evidence type="ECO:0000256" key="8">
    <source>
        <dbReference type="ARBA" id="ARBA00022989"/>
    </source>
</evidence>
<dbReference type="CDD" id="cd18580">
    <property type="entry name" value="ABC_6TM_ABCC_D2"/>
    <property type="match status" value="1"/>
</dbReference>
<dbReference type="FunFam" id="3.40.50.300:FF:000838">
    <property type="entry name" value="ABC multidrug transporter (Eurofung)"/>
    <property type="match status" value="1"/>
</dbReference>
<dbReference type="InterPro" id="IPR044746">
    <property type="entry name" value="ABCC_6TM_D1"/>
</dbReference>
<feature type="transmembrane region" description="Helical" evidence="10">
    <location>
        <begin position="254"/>
        <end position="270"/>
    </location>
</feature>
<keyword evidence="5 10" id="KW-0812">Transmembrane</keyword>
<dbReference type="EMBL" id="JAPQKP010000003">
    <property type="protein sequence ID" value="KAJ5200650.1"/>
    <property type="molecule type" value="Genomic_DNA"/>
</dbReference>
<proteinExistence type="inferred from homology"/>
<dbReference type="PROSITE" id="PS50929">
    <property type="entry name" value="ABC_TM1F"/>
    <property type="match status" value="2"/>
</dbReference>
<dbReference type="PROSITE" id="PS00211">
    <property type="entry name" value="ABC_TRANSPORTER_1"/>
    <property type="match status" value="1"/>
</dbReference>
<feature type="domain" description="ABC transmembrane type-1" evidence="12">
    <location>
        <begin position="938"/>
        <end position="1194"/>
    </location>
</feature>
<feature type="transmembrane region" description="Helical" evidence="10">
    <location>
        <begin position="308"/>
        <end position="330"/>
    </location>
</feature>
<dbReference type="SUPFAM" id="SSF52540">
    <property type="entry name" value="P-loop containing nucleoside triphosphate hydrolases"/>
    <property type="match status" value="2"/>
</dbReference>
<dbReference type="InterPro" id="IPR050173">
    <property type="entry name" value="ABC_transporter_C-like"/>
</dbReference>
<dbReference type="Pfam" id="PF00005">
    <property type="entry name" value="ABC_tran"/>
    <property type="match status" value="2"/>
</dbReference>
<feature type="transmembrane region" description="Helical" evidence="10">
    <location>
        <begin position="402"/>
        <end position="423"/>
    </location>
</feature>
<keyword evidence="9 10" id="KW-0472">Membrane</keyword>
<keyword evidence="8 10" id="KW-1133">Transmembrane helix</keyword>
<feature type="transmembrane region" description="Helical" evidence="10">
    <location>
        <begin position="1055"/>
        <end position="1072"/>
    </location>
</feature>
<evidence type="ECO:0000256" key="7">
    <source>
        <dbReference type="ARBA" id="ARBA00022840"/>
    </source>
</evidence>
<dbReference type="GO" id="GO:0016887">
    <property type="term" value="F:ATP hydrolysis activity"/>
    <property type="evidence" value="ECO:0007669"/>
    <property type="project" value="InterPro"/>
</dbReference>
<dbReference type="CDD" id="cd03244">
    <property type="entry name" value="ABCC_MRP_domain2"/>
    <property type="match status" value="1"/>
</dbReference>